<reference evidence="8" key="1">
    <citation type="journal article" date="2021" name="Front. Microbiol.">
        <title>Comprehensive Comparative Genomics and Phenotyping of Methylobacterium Species.</title>
        <authorList>
            <person name="Alessa O."/>
            <person name="Ogura Y."/>
            <person name="Fujitani Y."/>
            <person name="Takami H."/>
            <person name="Hayashi T."/>
            <person name="Sahin N."/>
            <person name="Tani A."/>
        </authorList>
    </citation>
    <scope>NUCLEOTIDE SEQUENCE</scope>
    <source>
        <strain evidence="8">DSM 23632</strain>
    </source>
</reference>
<comment type="similarity">
    <text evidence="2">Belongs to the EamA transporter family.</text>
</comment>
<feature type="domain" description="EamA" evidence="7">
    <location>
        <begin position="177"/>
        <end position="309"/>
    </location>
</feature>
<gene>
    <name evidence="8" type="ORF">MPOCJGCO_4590</name>
</gene>
<keyword evidence="3 6" id="KW-0812">Transmembrane</keyword>
<name>A0ABQ4U6G0_9HYPH</name>
<evidence type="ECO:0000256" key="6">
    <source>
        <dbReference type="SAM" id="Phobius"/>
    </source>
</evidence>
<evidence type="ECO:0000256" key="4">
    <source>
        <dbReference type="ARBA" id="ARBA00022989"/>
    </source>
</evidence>
<feature type="transmembrane region" description="Helical" evidence="6">
    <location>
        <begin position="172"/>
        <end position="192"/>
    </location>
</feature>
<keyword evidence="4 6" id="KW-1133">Transmembrane helix</keyword>
<feature type="transmembrane region" description="Helical" evidence="6">
    <location>
        <begin position="234"/>
        <end position="257"/>
    </location>
</feature>
<dbReference type="EMBL" id="BPRB01000327">
    <property type="protein sequence ID" value="GJE62457.1"/>
    <property type="molecule type" value="Genomic_DNA"/>
</dbReference>
<feature type="transmembrane region" description="Helical" evidence="6">
    <location>
        <begin position="146"/>
        <end position="166"/>
    </location>
</feature>
<proteinExistence type="inferred from homology"/>
<feature type="transmembrane region" description="Helical" evidence="6">
    <location>
        <begin position="90"/>
        <end position="109"/>
    </location>
</feature>
<feature type="transmembrane region" description="Helical" evidence="6">
    <location>
        <begin position="115"/>
        <end position="134"/>
    </location>
</feature>
<reference evidence="8" key="2">
    <citation type="submission" date="2021-08" db="EMBL/GenBank/DDBJ databases">
        <authorList>
            <person name="Tani A."/>
            <person name="Ola A."/>
            <person name="Ogura Y."/>
            <person name="Katsura K."/>
            <person name="Hayashi T."/>
        </authorList>
    </citation>
    <scope>NUCLEOTIDE SEQUENCE</scope>
    <source>
        <strain evidence="8">DSM 23632</strain>
    </source>
</reference>
<dbReference type="Pfam" id="PF00892">
    <property type="entry name" value="EamA"/>
    <property type="match status" value="2"/>
</dbReference>
<evidence type="ECO:0000313" key="9">
    <source>
        <dbReference type="Proteomes" id="UP001055057"/>
    </source>
</evidence>
<keyword evidence="9" id="KW-1185">Reference proteome</keyword>
<protein>
    <recommendedName>
        <fullName evidence="7">EamA domain-containing protein</fullName>
    </recommendedName>
</protein>
<dbReference type="InterPro" id="IPR000620">
    <property type="entry name" value="EamA_dom"/>
</dbReference>
<feature type="transmembrane region" description="Helical" evidence="6">
    <location>
        <begin position="204"/>
        <end position="228"/>
    </location>
</feature>
<evidence type="ECO:0000256" key="1">
    <source>
        <dbReference type="ARBA" id="ARBA00004141"/>
    </source>
</evidence>
<dbReference type="InterPro" id="IPR050638">
    <property type="entry name" value="AA-Vitamin_Transporters"/>
</dbReference>
<dbReference type="InterPro" id="IPR037185">
    <property type="entry name" value="EmrE-like"/>
</dbReference>
<keyword evidence="5 6" id="KW-0472">Membrane</keyword>
<sequence length="311" mass="32041">MPVAKRARPWCLHPAMPTAPRDATLARSLVPVLFVLIWATGFITARYVAPYAEPLTFVALRVVGVALVLVAIAFATGARWPRTGAGWRDALVAGVLMQGCYVVGVFWAVRNGLPAGIAALVGSLQPLLTAMLARPLLGEFVSRRRWLGIGLGFLGAGLVLAPKIGAAGAAGIPLPALAAGFGAMVAMTLGTLWQKRTGADADLLANATIQFVGAIGLALPLALAFGAMRVESSLPLWLGLAWSVLINSVAGILLLLVLIRRGAVAGVASLFFLVPPVSAVMAYALFGEVLSPVQVVGMIVAALGVAVASRG</sequence>
<evidence type="ECO:0000256" key="2">
    <source>
        <dbReference type="ARBA" id="ARBA00007362"/>
    </source>
</evidence>
<accession>A0ABQ4U6G0</accession>
<evidence type="ECO:0000256" key="5">
    <source>
        <dbReference type="ARBA" id="ARBA00023136"/>
    </source>
</evidence>
<evidence type="ECO:0000259" key="7">
    <source>
        <dbReference type="Pfam" id="PF00892"/>
    </source>
</evidence>
<dbReference type="PANTHER" id="PTHR32322">
    <property type="entry name" value="INNER MEMBRANE TRANSPORTER"/>
    <property type="match status" value="1"/>
</dbReference>
<dbReference type="Proteomes" id="UP001055057">
    <property type="component" value="Unassembled WGS sequence"/>
</dbReference>
<feature type="transmembrane region" description="Helical" evidence="6">
    <location>
        <begin position="292"/>
        <end position="309"/>
    </location>
</feature>
<evidence type="ECO:0000313" key="8">
    <source>
        <dbReference type="EMBL" id="GJE62457.1"/>
    </source>
</evidence>
<dbReference type="PANTHER" id="PTHR32322:SF2">
    <property type="entry name" value="EAMA DOMAIN-CONTAINING PROTEIN"/>
    <property type="match status" value="1"/>
</dbReference>
<comment type="subcellular location">
    <subcellularLocation>
        <location evidence="1">Membrane</location>
        <topology evidence="1">Multi-pass membrane protein</topology>
    </subcellularLocation>
</comment>
<dbReference type="SUPFAM" id="SSF103481">
    <property type="entry name" value="Multidrug resistance efflux transporter EmrE"/>
    <property type="match status" value="2"/>
</dbReference>
<evidence type="ECO:0000256" key="3">
    <source>
        <dbReference type="ARBA" id="ARBA00022692"/>
    </source>
</evidence>
<feature type="domain" description="EamA" evidence="7">
    <location>
        <begin position="32"/>
        <end position="160"/>
    </location>
</feature>
<feature type="transmembrane region" description="Helical" evidence="6">
    <location>
        <begin position="55"/>
        <end position="78"/>
    </location>
</feature>
<comment type="caution">
    <text evidence="8">The sequence shown here is derived from an EMBL/GenBank/DDBJ whole genome shotgun (WGS) entry which is preliminary data.</text>
</comment>
<feature type="transmembrane region" description="Helical" evidence="6">
    <location>
        <begin position="29"/>
        <end position="49"/>
    </location>
</feature>
<organism evidence="8 9">
    <name type="scientific">Methylobacterium trifolii</name>
    <dbReference type="NCBI Taxonomy" id="1003092"/>
    <lineage>
        <taxon>Bacteria</taxon>
        <taxon>Pseudomonadati</taxon>
        <taxon>Pseudomonadota</taxon>
        <taxon>Alphaproteobacteria</taxon>
        <taxon>Hyphomicrobiales</taxon>
        <taxon>Methylobacteriaceae</taxon>
        <taxon>Methylobacterium</taxon>
    </lineage>
</organism>
<feature type="transmembrane region" description="Helical" evidence="6">
    <location>
        <begin position="264"/>
        <end position="286"/>
    </location>
</feature>